<reference evidence="1" key="1">
    <citation type="submission" date="2020-03" db="EMBL/GenBank/DDBJ databases">
        <title>The deep terrestrial virosphere.</title>
        <authorList>
            <person name="Holmfeldt K."/>
            <person name="Nilsson E."/>
            <person name="Simone D."/>
            <person name="Lopez-Fernandez M."/>
            <person name="Wu X."/>
            <person name="de Brujin I."/>
            <person name="Lundin D."/>
            <person name="Andersson A."/>
            <person name="Bertilsson S."/>
            <person name="Dopson M."/>
        </authorList>
    </citation>
    <scope>NUCLEOTIDE SEQUENCE</scope>
    <source>
        <strain evidence="1">TM448B03246</strain>
    </source>
</reference>
<name>A0A6M3Y083_9ZZZZ</name>
<gene>
    <name evidence="1" type="ORF">TM448B03246_0010</name>
</gene>
<protein>
    <submittedName>
        <fullName evidence="1">Uncharacterized protein</fullName>
    </submittedName>
</protein>
<organism evidence="1">
    <name type="scientific">viral metagenome</name>
    <dbReference type="NCBI Taxonomy" id="1070528"/>
    <lineage>
        <taxon>unclassified sequences</taxon>
        <taxon>metagenomes</taxon>
        <taxon>organismal metagenomes</taxon>
    </lineage>
</organism>
<sequence length="75" mass="8468">MTSNTHWITGVDAYLSQDNALVAGLRAMAGEPDYTPRKRRHSVELDLPQFNNVEHHLSPVETATQVVNELIARER</sequence>
<evidence type="ECO:0000313" key="1">
    <source>
        <dbReference type="EMBL" id="QJI02444.1"/>
    </source>
</evidence>
<accession>A0A6M3Y083</accession>
<dbReference type="AlphaFoldDB" id="A0A6M3Y083"/>
<proteinExistence type="predicted"/>
<dbReference type="EMBL" id="MT145002">
    <property type="protein sequence ID" value="QJI02444.1"/>
    <property type="molecule type" value="Genomic_DNA"/>
</dbReference>